<dbReference type="Gene3D" id="3.40.630.30">
    <property type="match status" value="1"/>
</dbReference>
<dbReference type="SUPFAM" id="SSF55729">
    <property type="entry name" value="Acyl-CoA N-acyltransferases (Nat)"/>
    <property type="match status" value="1"/>
</dbReference>
<dbReference type="GO" id="GO:0016740">
    <property type="term" value="F:transferase activity"/>
    <property type="evidence" value="ECO:0007669"/>
    <property type="project" value="UniProtKB-KW"/>
</dbReference>
<proteinExistence type="predicted"/>
<accession>A0A1I6FV79</accession>
<name>A0A1I6FV79_9RHOB</name>
<dbReference type="AlphaFoldDB" id="A0A1I6FV79"/>
<keyword evidence="2" id="KW-0808">Transferase</keyword>
<feature type="domain" description="BioF2-like acetyltransferase" evidence="1">
    <location>
        <begin position="156"/>
        <end position="296"/>
    </location>
</feature>
<reference evidence="3" key="1">
    <citation type="submission" date="2016-10" db="EMBL/GenBank/DDBJ databases">
        <authorList>
            <person name="Varghese N."/>
            <person name="Submissions S."/>
        </authorList>
    </citation>
    <scope>NUCLEOTIDE SEQUENCE [LARGE SCALE GENOMIC DNA]</scope>
    <source>
        <strain evidence="3">DSM 26921</strain>
    </source>
</reference>
<organism evidence="2 3">
    <name type="scientific">Litoreibacter janthinus</name>
    <dbReference type="NCBI Taxonomy" id="670154"/>
    <lineage>
        <taxon>Bacteria</taxon>
        <taxon>Pseudomonadati</taxon>
        <taxon>Pseudomonadota</taxon>
        <taxon>Alphaproteobacteria</taxon>
        <taxon>Rhodobacterales</taxon>
        <taxon>Roseobacteraceae</taxon>
        <taxon>Litoreibacter</taxon>
    </lineage>
</organism>
<dbReference type="Pfam" id="PF13480">
    <property type="entry name" value="Acetyltransf_6"/>
    <property type="match status" value="1"/>
</dbReference>
<dbReference type="InterPro" id="IPR038740">
    <property type="entry name" value="BioF2-like_GNAT_dom"/>
</dbReference>
<gene>
    <name evidence="2" type="ORF">SAMN04488002_0369</name>
</gene>
<evidence type="ECO:0000313" key="3">
    <source>
        <dbReference type="Proteomes" id="UP000199658"/>
    </source>
</evidence>
<dbReference type="STRING" id="670154.SAMN04488002_0369"/>
<dbReference type="Proteomes" id="UP000199658">
    <property type="component" value="Unassembled WGS sequence"/>
</dbReference>
<sequence length="349" mass="39209">MNLTWGTSLPDDFRNTGCLFLEQPWLKACAKHMQGELHVLSGDGVCIPFELIDTRVRGISTRVLRVLGDPMADQFFVTQATGVSWSELMEGLSRAPTCDMIVLSELQEMPPDQTASDRGCGKAGFAALWRQCGNAPVVVLNQGGKALEFSDYSSTLRNRLKRGRKKMTAAGDMQVAHYLPTPEEVDDLLATLKSIEDDSWKGDEDTGLFRDDRLDFVRDISEGLAAKGELEIYIMSLDGTAISYRYGFRHEGRFLDYNLAYREAFSALSPGRILLDEIVKTSQVEGLEAVDASRGSMIRPHILADWPSDIRPHYRLTLYRPTIRGRLLHFLETRAKPLAQKLRSRFSRS</sequence>
<protein>
    <submittedName>
        <fullName evidence="2">Acetyltransferase (GNAT) domain-containing protein</fullName>
    </submittedName>
</protein>
<evidence type="ECO:0000313" key="2">
    <source>
        <dbReference type="EMBL" id="SFR33727.1"/>
    </source>
</evidence>
<dbReference type="InterPro" id="IPR016181">
    <property type="entry name" value="Acyl_CoA_acyltransferase"/>
</dbReference>
<dbReference type="EMBL" id="FOYO01000001">
    <property type="protein sequence ID" value="SFR33727.1"/>
    <property type="molecule type" value="Genomic_DNA"/>
</dbReference>
<keyword evidence="3" id="KW-1185">Reference proteome</keyword>
<evidence type="ECO:0000259" key="1">
    <source>
        <dbReference type="Pfam" id="PF13480"/>
    </source>
</evidence>